<comment type="caution">
    <text evidence="5">The sequence shown here is derived from an EMBL/GenBank/DDBJ whole genome shotgun (WGS) entry which is preliminary data.</text>
</comment>
<dbReference type="InterPro" id="IPR000524">
    <property type="entry name" value="Tscrpt_reg_HTH_GntR"/>
</dbReference>
<evidence type="ECO:0000313" key="6">
    <source>
        <dbReference type="Proteomes" id="UP000523447"/>
    </source>
</evidence>
<dbReference type="GO" id="GO:0003677">
    <property type="term" value="F:DNA binding"/>
    <property type="evidence" value="ECO:0007669"/>
    <property type="project" value="UniProtKB-KW"/>
</dbReference>
<dbReference type="Gene3D" id="1.10.10.10">
    <property type="entry name" value="Winged helix-like DNA-binding domain superfamily/Winged helix DNA-binding domain"/>
    <property type="match status" value="1"/>
</dbReference>
<dbReference type="InterPro" id="IPR008920">
    <property type="entry name" value="TF_FadR/GntR_C"/>
</dbReference>
<accession>A0A7X6RKX2</accession>
<evidence type="ECO:0000313" key="5">
    <source>
        <dbReference type="EMBL" id="NKY89812.1"/>
    </source>
</evidence>
<dbReference type="CDD" id="cd07377">
    <property type="entry name" value="WHTH_GntR"/>
    <property type="match status" value="1"/>
</dbReference>
<dbReference type="AlphaFoldDB" id="A0A7X6RKX2"/>
<evidence type="ECO:0000259" key="4">
    <source>
        <dbReference type="PROSITE" id="PS50949"/>
    </source>
</evidence>
<name>A0A7X6RKX2_9NOCA</name>
<protein>
    <submittedName>
        <fullName evidence="5">FadR family transcriptional regulator</fullName>
    </submittedName>
</protein>
<dbReference type="InterPro" id="IPR036390">
    <property type="entry name" value="WH_DNA-bd_sf"/>
</dbReference>
<dbReference type="PANTHER" id="PTHR43537">
    <property type="entry name" value="TRANSCRIPTIONAL REGULATOR, GNTR FAMILY"/>
    <property type="match status" value="1"/>
</dbReference>
<dbReference type="InterPro" id="IPR011711">
    <property type="entry name" value="GntR_C"/>
</dbReference>
<dbReference type="SUPFAM" id="SSF48008">
    <property type="entry name" value="GntR ligand-binding domain-like"/>
    <property type="match status" value="1"/>
</dbReference>
<keyword evidence="6" id="KW-1185">Reference proteome</keyword>
<dbReference type="PRINTS" id="PR00035">
    <property type="entry name" value="HTHGNTR"/>
</dbReference>
<dbReference type="SMART" id="SM00895">
    <property type="entry name" value="FCD"/>
    <property type="match status" value="1"/>
</dbReference>
<proteinExistence type="predicted"/>
<dbReference type="RefSeq" id="WP_040723513.1">
    <property type="nucleotide sequence ID" value="NZ_CAWPHS010000060.1"/>
</dbReference>
<sequence>MTEANQSGSNKSGRRPAYEIVADALRVRILAGELTPGTRLPPDAELRAEFGVGQSTVREAIRTLASENLVNTTRGVTGGTFVATPDIGQLSANLEAGVTLLAAAEGVTVDQLMEVRQLTEVPAAGVAAYRHSDAHLEELRATIFDLSEGVGPKVYANNQEFHRILLRAADNPLLDLITVPVFRVIGTRFSRDVAPEGFWRCVDEDHRAILEAVERRDSMTAMTLMRRHLDHLGDVYKQMDLLRRGS</sequence>
<evidence type="ECO:0000256" key="2">
    <source>
        <dbReference type="ARBA" id="ARBA00023125"/>
    </source>
</evidence>
<evidence type="ECO:0000256" key="3">
    <source>
        <dbReference type="ARBA" id="ARBA00023163"/>
    </source>
</evidence>
<dbReference type="EMBL" id="JAAXPE010000063">
    <property type="protein sequence ID" value="NKY89812.1"/>
    <property type="molecule type" value="Genomic_DNA"/>
</dbReference>
<dbReference type="GO" id="GO:0003700">
    <property type="term" value="F:DNA-binding transcription factor activity"/>
    <property type="evidence" value="ECO:0007669"/>
    <property type="project" value="InterPro"/>
</dbReference>
<dbReference type="SMART" id="SM00345">
    <property type="entry name" value="HTH_GNTR"/>
    <property type="match status" value="1"/>
</dbReference>
<dbReference type="PROSITE" id="PS50949">
    <property type="entry name" value="HTH_GNTR"/>
    <property type="match status" value="1"/>
</dbReference>
<gene>
    <name evidence="5" type="ORF">HGA07_30030</name>
</gene>
<dbReference type="Pfam" id="PF00392">
    <property type="entry name" value="GntR"/>
    <property type="match status" value="1"/>
</dbReference>
<keyword evidence="1" id="KW-0805">Transcription regulation</keyword>
<dbReference type="Proteomes" id="UP000523447">
    <property type="component" value="Unassembled WGS sequence"/>
</dbReference>
<dbReference type="PANTHER" id="PTHR43537:SF5">
    <property type="entry name" value="UXU OPERON TRANSCRIPTIONAL REGULATOR"/>
    <property type="match status" value="1"/>
</dbReference>
<evidence type="ECO:0000256" key="1">
    <source>
        <dbReference type="ARBA" id="ARBA00023015"/>
    </source>
</evidence>
<dbReference type="Pfam" id="PF07729">
    <property type="entry name" value="FCD"/>
    <property type="match status" value="1"/>
</dbReference>
<organism evidence="5 6">
    <name type="scientific">Nocardia veterana</name>
    <dbReference type="NCBI Taxonomy" id="132249"/>
    <lineage>
        <taxon>Bacteria</taxon>
        <taxon>Bacillati</taxon>
        <taxon>Actinomycetota</taxon>
        <taxon>Actinomycetes</taxon>
        <taxon>Mycobacteriales</taxon>
        <taxon>Nocardiaceae</taxon>
        <taxon>Nocardia</taxon>
    </lineage>
</organism>
<dbReference type="InterPro" id="IPR036388">
    <property type="entry name" value="WH-like_DNA-bd_sf"/>
</dbReference>
<dbReference type="SUPFAM" id="SSF46785">
    <property type="entry name" value="Winged helix' DNA-binding domain"/>
    <property type="match status" value="1"/>
</dbReference>
<reference evidence="5 6" key="1">
    <citation type="submission" date="2020-04" db="EMBL/GenBank/DDBJ databases">
        <title>MicrobeNet Type strains.</title>
        <authorList>
            <person name="Nicholson A.C."/>
        </authorList>
    </citation>
    <scope>NUCLEOTIDE SEQUENCE [LARGE SCALE GENOMIC DNA]</scope>
    <source>
        <strain evidence="5 6">DSM 44445</strain>
    </source>
</reference>
<dbReference type="Gene3D" id="1.20.120.530">
    <property type="entry name" value="GntR ligand-binding domain-like"/>
    <property type="match status" value="1"/>
</dbReference>
<feature type="domain" description="HTH gntR-type" evidence="4">
    <location>
        <begin position="15"/>
        <end position="85"/>
    </location>
</feature>
<keyword evidence="2" id="KW-0238">DNA-binding</keyword>
<keyword evidence="3" id="KW-0804">Transcription</keyword>